<dbReference type="SUPFAM" id="SSF144091">
    <property type="entry name" value="Rhomboid-like"/>
    <property type="match status" value="1"/>
</dbReference>
<feature type="transmembrane region" description="Helical" evidence="5">
    <location>
        <begin position="62"/>
        <end position="84"/>
    </location>
</feature>
<feature type="transmembrane region" description="Helical" evidence="5">
    <location>
        <begin position="20"/>
        <end position="42"/>
    </location>
</feature>
<dbReference type="Proteomes" id="UP000451233">
    <property type="component" value="Unassembled WGS sequence"/>
</dbReference>
<dbReference type="EMBL" id="WVHS01000004">
    <property type="protein sequence ID" value="MXV16929.1"/>
    <property type="molecule type" value="Genomic_DNA"/>
</dbReference>
<feature type="domain" description="Peptidase S54 rhomboid" evidence="6">
    <location>
        <begin position="53"/>
        <end position="111"/>
    </location>
</feature>
<comment type="subcellular location">
    <subcellularLocation>
        <location evidence="1">Membrane</location>
        <topology evidence="1">Multi-pass membrane protein</topology>
    </subcellularLocation>
</comment>
<proteinExistence type="predicted"/>
<keyword evidence="4 5" id="KW-0472">Membrane</keyword>
<dbReference type="InterPro" id="IPR022764">
    <property type="entry name" value="Peptidase_S54_rhomboid_dom"/>
</dbReference>
<evidence type="ECO:0000256" key="5">
    <source>
        <dbReference type="SAM" id="Phobius"/>
    </source>
</evidence>
<protein>
    <submittedName>
        <fullName evidence="7">Rhomboid family intramembrane serine protease</fullName>
    </submittedName>
</protein>
<feature type="transmembrane region" description="Helical" evidence="5">
    <location>
        <begin position="155"/>
        <end position="177"/>
    </location>
</feature>
<feature type="transmembrane region" description="Helical" evidence="5">
    <location>
        <begin position="189"/>
        <end position="210"/>
    </location>
</feature>
<dbReference type="GO" id="GO:0004252">
    <property type="term" value="F:serine-type endopeptidase activity"/>
    <property type="evidence" value="ECO:0007669"/>
    <property type="project" value="InterPro"/>
</dbReference>
<keyword evidence="2 5" id="KW-0812">Transmembrane</keyword>
<comment type="caution">
    <text evidence="7">The sequence shown here is derived from an EMBL/GenBank/DDBJ whole genome shotgun (WGS) entry which is preliminary data.</text>
</comment>
<dbReference type="Gene3D" id="1.20.1540.10">
    <property type="entry name" value="Rhomboid-like"/>
    <property type="match status" value="1"/>
</dbReference>
<accession>A0A7K1Y1N0</accession>
<dbReference type="PANTHER" id="PTHR43066:SF11">
    <property type="entry name" value="PEPTIDASE S54 RHOMBOID DOMAIN-CONTAINING PROTEIN"/>
    <property type="match status" value="1"/>
</dbReference>
<evidence type="ECO:0000256" key="2">
    <source>
        <dbReference type="ARBA" id="ARBA00022692"/>
    </source>
</evidence>
<feature type="transmembrane region" description="Helical" evidence="5">
    <location>
        <begin position="216"/>
        <end position="233"/>
    </location>
</feature>
<evidence type="ECO:0000256" key="3">
    <source>
        <dbReference type="ARBA" id="ARBA00022989"/>
    </source>
</evidence>
<dbReference type="InterPro" id="IPR035952">
    <property type="entry name" value="Rhomboid-like_sf"/>
</dbReference>
<keyword evidence="7" id="KW-0378">Hydrolase</keyword>
<evidence type="ECO:0000313" key="8">
    <source>
        <dbReference type="Proteomes" id="UP000451233"/>
    </source>
</evidence>
<sequence length="245" mass="27038">MSSYRPSPFANITPVVKNLLIINIIFFIATYLFSNFPVTYYLGISYFDSNMFKVWQLVTYMFMHGGFQHILFNMLGLFSFGIILEQVMGSKRFLNFYLITGIGAALLHMTVVAFEVHAITGSFINPGVVVNSDHSGTIAIPGLDGAQQQQLFDLYAAPMVGASGAIFGLLLAFGMLFPEMEISMMFIPVPVKAKVIIPLYIVVELFFGVHKIPGDSVAHFAHLGGALFGYLLLKAWGIRQPGGYL</sequence>
<gene>
    <name evidence="7" type="ORF">GS398_16635</name>
</gene>
<dbReference type="SMART" id="SM01160">
    <property type="entry name" value="DUF1751"/>
    <property type="match status" value="1"/>
</dbReference>
<keyword evidence="3 5" id="KW-1133">Transmembrane helix</keyword>
<name>A0A7K1Y1N0_9SPHI</name>
<evidence type="ECO:0000256" key="4">
    <source>
        <dbReference type="ARBA" id="ARBA00023136"/>
    </source>
</evidence>
<keyword evidence="7" id="KW-0645">Protease</keyword>
<dbReference type="Pfam" id="PF01694">
    <property type="entry name" value="Rhomboid"/>
    <property type="match status" value="2"/>
</dbReference>
<feature type="domain" description="Peptidase S54 rhomboid" evidence="6">
    <location>
        <begin position="142"/>
        <end position="232"/>
    </location>
</feature>
<dbReference type="RefSeq" id="WP_160907944.1">
    <property type="nucleotide sequence ID" value="NZ_WVHS01000004.1"/>
</dbReference>
<organism evidence="7 8">
    <name type="scientific">Hufsiella ginkgonis</name>
    <dbReference type="NCBI Taxonomy" id="2695274"/>
    <lineage>
        <taxon>Bacteria</taxon>
        <taxon>Pseudomonadati</taxon>
        <taxon>Bacteroidota</taxon>
        <taxon>Sphingobacteriia</taxon>
        <taxon>Sphingobacteriales</taxon>
        <taxon>Sphingobacteriaceae</taxon>
        <taxon>Hufsiella</taxon>
    </lineage>
</organism>
<dbReference type="GO" id="GO:0006508">
    <property type="term" value="P:proteolysis"/>
    <property type="evidence" value="ECO:0007669"/>
    <property type="project" value="UniProtKB-KW"/>
</dbReference>
<dbReference type="PANTHER" id="PTHR43066">
    <property type="entry name" value="RHOMBOID-RELATED PROTEIN"/>
    <property type="match status" value="1"/>
</dbReference>
<feature type="transmembrane region" description="Helical" evidence="5">
    <location>
        <begin position="96"/>
        <end position="119"/>
    </location>
</feature>
<reference evidence="7 8" key="1">
    <citation type="submission" date="2019-11" db="EMBL/GenBank/DDBJ databases">
        <title>Pedobacter sp. HMF7056 Genome sequencing and assembly.</title>
        <authorList>
            <person name="Kang H."/>
            <person name="Kim H."/>
            <person name="Joh K."/>
        </authorList>
    </citation>
    <scope>NUCLEOTIDE SEQUENCE [LARGE SCALE GENOMIC DNA]</scope>
    <source>
        <strain evidence="7 8">HMF7056</strain>
    </source>
</reference>
<evidence type="ECO:0000256" key="1">
    <source>
        <dbReference type="ARBA" id="ARBA00004141"/>
    </source>
</evidence>
<dbReference type="AlphaFoldDB" id="A0A7K1Y1N0"/>
<evidence type="ECO:0000259" key="6">
    <source>
        <dbReference type="Pfam" id="PF01694"/>
    </source>
</evidence>
<keyword evidence="8" id="KW-1185">Reference proteome</keyword>
<evidence type="ECO:0000313" key="7">
    <source>
        <dbReference type="EMBL" id="MXV16929.1"/>
    </source>
</evidence>
<dbReference type="GO" id="GO:0016020">
    <property type="term" value="C:membrane"/>
    <property type="evidence" value="ECO:0007669"/>
    <property type="project" value="UniProtKB-SubCell"/>
</dbReference>